<name>A0A392TGA5_9FABA</name>
<feature type="non-terminal residue" evidence="1">
    <location>
        <position position="47"/>
    </location>
</feature>
<comment type="caution">
    <text evidence="1">The sequence shown here is derived from an EMBL/GenBank/DDBJ whole genome shotgun (WGS) entry which is preliminary data.</text>
</comment>
<organism evidence="1 2">
    <name type="scientific">Trifolium medium</name>
    <dbReference type="NCBI Taxonomy" id="97028"/>
    <lineage>
        <taxon>Eukaryota</taxon>
        <taxon>Viridiplantae</taxon>
        <taxon>Streptophyta</taxon>
        <taxon>Embryophyta</taxon>
        <taxon>Tracheophyta</taxon>
        <taxon>Spermatophyta</taxon>
        <taxon>Magnoliopsida</taxon>
        <taxon>eudicotyledons</taxon>
        <taxon>Gunneridae</taxon>
        <taxon>Pentapetalae</taxon>
        <taxon>rosids</taxon>
        <taxon>fabids</taxon>
        <taxon>Fabales</taxon>
        <taxon>Fabaceae</taxon>
        <taxon>Papilionoideae</taxon>
        <taxon>50 kb inversion clade</taxon>
        <taxon>NPAAA clade</taxon>
        <taxon>Hologalegina</taxon>
        <taxon>IRL clade</taxon>
        <taxon>Trifolieae</taxon>
        <taxon>Trifolium</taxon>
    </lineage>
</organism>
<dbReference type="InterPro" id="IPR043502">
    <property type="entry name" value="DNA/RNA_pol_sf"/>
</dbReference>
<dbReference type="Proteomes" id="UP000265520">
    <property type="component" value="Unassembled WGS sequence"/>
</dbReference>
<accession>A0A392TGA5</accession>
<sequence length="47" mass="5246">MPVAEMLIDSAADFEYLSMLDGYSRYNQIFIAEDDVPKAAFRCPGAL</sequence>
<protein>
    <submittedName>
        <fullName evidence="1">Pol polyprotein</fullName>
    </submittedName>
</protein>
<keyword evidence="2" id="KW-1185">Reference proteome</keyword>
<dbReference type="AlphaFoldDB" id="A0A392TGA5"/>
<proteinExistence type="predicted"/>
<dbReference type="SUPFAM" id="SSF56672">
    <property type="entry name" value="DNA/RNA polymerases"/>
    <property type="match status" value="1"/>
</dbReference>
<evidence type="ECO:0000313" key="1">
    <source>
        <dbReference type="EMBL" id="MCI58945.1"/>
    </source>
</evidence>
<reference evidence="1 2" key="1">
    <citation type="journal article" date="2018" name="Front. Plant Sci.">
        <title>Red Clover (Trifolium pratense) and Zigzag Clover (T. medium) - A Picture of Genomic Similarities and Differences.</title>
        <authorList>
            <person name="Dluhosova J."/>
            <person name="Istvanek J."/>
            <person name="Nedelnik J."/>
            <person name="Repkova J."/>
        </authorList>
    </citation>
    <scope>NUCLEOTIDE SEQUENCE [LARGE SCALE GENOMIC DNA]</scope>
    <source>
        <strain evidence="2">cv. 10/8</strain>
        <tissue evidence="1">Leaf</tissue>
    </source>
</reference>
<dbReference type="EMBL" id="LXQA010554399">
    <property type="protein sequence ID" value="MCI58945.1"/>
    <property type="molecule type" value="Genomic_DNA"/>
</dbReference>
<evidence type="ECO:0000313" key="2">
    <source>
        <dbReference type="Proteomes" id="UP000265520"/>
    </source>
</evidence>